<comment type="caution">
    <text evidence="2">The sequence shown here is derived from an EMBL/GenBank/DDBJ whole genome shotgun (WGS) entry which is preliminary data.</text>
</comment>
<sequence>MVPEDLSDSYCIFLPLLFFVIAVSFRLLDNSALLLLQKEIIVTSSYVPKKTIIKHIASHPDKVFTEKLKRALVYRSVHRFFIILMISSVVPAISCFLLG</sequence>
<dbReference type="RefSeq" id="WP_013069931.1">
    <property type="nucleotide sequence ID" value="NZ_CAJXAW010000005.1"/>
</dbReference>
<dbReference type="OMA" id="SYCIFLP"/>
<evidence type="ECO:0000256" key="1">
    <source>
        <dbReference type="SAM" id="Phobius"/>
    </source>
</evidence>
<reference evidence="2 3" key="1">
    <citation type="journal article" date="2018" name="Nat. Biotechnol.">
        <title>A standardized bacterial taxonomy based on genome phylogeny substantially revises the tree of life.</title>
        <authorList>
            <person name="Parks D.H."/>
            <person name="Chuvochina M."/>
            <person name="Waite D.W."/>
            <person name="Rinke C."/>
            <person name="Skarshewski A."/>
            <person name="Chaumeil P.A."/>
            <person name="Hugenholtz P."/>
        </authorList>
    </citation>
    <scope>NUCLEOTIDE SEQUENCE [LARGE SCALE GENOMIC DNA]</scope>
    <source>
        <strain evidence="2">UBA9359</strain>
    </source>
</reference>
<gene>
    <name evidence="2" type="ORF">DGQ38_07195</name>
</gene>
<keyword evidence="1" id="KW-0472">Membrane</keyword>
<protein>
    <submittedName>
        <fullName evidence="2">Uncharacterized protein</fullName>
    </submittedName>
</protein>
<proteinExistence type="predicted"/>
<dbReference type="EMBL" id="DPMF01000170">
    <property type="protein sequence ID" value="HCV80817.1"/>
    <property type="molecule type" value="Genomic_DNA"/>
</dbReference>
<feature type="transmembrane region" description="Helical" evidence="1">
    <location>
        <begin position="12"/>
        <end position="28"/>
    </location>
</feature>
<accession>A0A3D5IYJ6</accession>
<keyword evidence="1" id="KW-1133">Transmembrane helix</keyword>
<dbReference type="Proteomes" id="UP000264330">
    <property type="component" value="Unassembled WGS sequence"/>
</dbReference>
<feature type="transmembrane region" description="Helical" evidence="1">
    <location>
        <begin position="77"/>
        <end position="98"/>
    </location>
</feature>
<dbReference type="AlphaFoldDB" id="A0A3D5IYJ6"/>
<keyword evidence="1" id="KW-0812">Transmembrane</keyword>
<name>A0A3D5IYJ6_9FLAO</name>
<evidence type="ECO:0000313" key="3">
    <source>
        <dbReference type="Proteomes" id="UP000264330"/>
    </source>
</evidence>
<organism evidence="2 3">
    <name type="scientific">Zunongwangia profunda</name>
    <dbReference type="NCBI Taxonomy" id="398743"/>
    <lineage>
        <taxon>Bacteria</taxon>
        <taxon>Pseudomonadati</taxon>
        <taxon>Bacteroidota</taxon>
        <taxon>Flavobacteriia</taxon>
        <taxon>Flavobacteriales</taxon>
        <taxon>Flavobacteriaceae</taxon>
        <taxon>Zunongwangia</taxon>
    </lineage>
</organism>
<evidence type="ECO:0000313" key="2">
    <source>
        <dbReference type="EMBL" id="HCV80817.1"/>
    </source>
</evidence>